<protein>
    <submittedName>
        <fullName evidence="10">FAM3 metabolism regulating signaling molecule B</fullName>
    </submittedName>
</protein>
<evidence type="ECO:0000313" key="10">
    <source>
        <dbReference type="EMBL" id="KAF6477513.1"/>
    </source>
</evidence>
<evidence type="ECO:0000256" key="5">
    <source>
        <dbReference type="ARBA" id="ARBA00022734"/>
    </source>
</evidence>
<evidence type="ECO:0000256" key="1">
    <source>
        <dbReference type="ARBA" id="ARBA00004613"/>
    </source>
</evidence>
<keyword evidence="8" id="KW-0812">Transmembrane</keyword>
<proteinExistence type="inferred from homology"/>
<dbReference type="Proteomes" id="UP000550707">
    <property type="component" value="Unassembled WGS sequence"/>
</dbReference>
<evidence type="ECO:0000256" key="4">
    <source>
        <dbReference type="ARBA" id="ARBA00022729"/>
    </source>
</evidence>
<dbReference type="EMBL" id="JACASF010000005">
    <property type="protein sequence ID" value="KAF6477513.1"/>
    <property type="molecule type" value="Genomic_DNA"/>
</dbReference>
<keyword evidence="8" id="KW-1133">Transmembrane helix</keyword>
<keyword evidence="6" id="KW-1015">Disulfide bond</keyword>
<dbReference type="Pfam" id="PF15711">
    <property type="entry name" value="ILEI"/>
    <property type="match status" value="1"/>
</dbReference>
<accession>A0A7J8HYV1</accession>
<dbReference type="FunCoup" id="A0A7J8HYV1">
    <property type="interactions" value="2"/>
</dbReference>
<comment type="subcellular location">
    <subcellularLocation>
        <location evidence="1">Secreted</location>
    </subcellularLocation>
</comment>
<evidence type="ECO:0000256" key="7">
    <source>
        <dbReference type="PROSITE-ProRule" id="PRU01375"/>
    </source>
</evidence>
<keyword evidence="4" id="KW-0732">Signal</keyword>
<dbReference type="GO" id="GO:0005576">
    <property type="term" value="C:extracellular region"/>
    <property type="evidence" value="ECO:0007669"/>
    <property type="project" value="UniProtKB-SubCell"/>
</dbReference>
<dbReference type="PANTHER" id="PTHR14592">
    <property type="entry name" value="UNCHARACTERIZED FAM3"/>
    <property type="match status" value="1"/>
</dbReference>
<dbReference type="InParanoid" id="A0A7J8HYV1"/>
<evidence type="ECO:0000259" key="9">
    <source>
        <dbReference type="Pfam" id="PF15711"/>
    </source>
</evidence>
<dbReference type="InterPro" id="IPR039477">
    <property type="entry name" value="ILEI/PANDER_dom"/>
</dbReference>
<keyword evidence="5 7" id="KW-0430">Lectin</keyword>
<comment type="caution">
    <text evidence="10">The sequence shown here is derived from an EMBL/GenBank/DDBJ whole genome shotgun (WGS) entry which is preliminary data.</text>
</comment>
<keyword evidence="8" id="KW-0472">Membrane</keyword>
<evidence type="ECO:0000256" key="6">
    <source>
        <dbReference type="ARBA" id="ARBA00023157"/>
    </source>
</evidence>
<sequence length="247" mass="27989">MALARRHRLLLARRDQRLRRQGILRAALFISASTCAWYFGYLVAELIPDGPLATAVYNIRSIGEKPVLRAPAPKRHKYDHCPPNTYAYWLLSGGSKNKYAKIYFENELLIEEMTGNVGKGINIALVNYTTGKVIATQYFDMFQDDNSEPMTEFIQGAPAKSLLLMMTHDDGSSRLKEDAKKAIEALGSKEIRNIRFRSSWVFLTAKGFDLPAGIEREKIDHSINAKNRNLDWPEEIQIKGCIPKEPS</sequence>
<comment type="similarity">
    <text evidence="2">Belongs to the FAM3 family.</text>
</comment>
<name>A0A7J8HYV1_MOLMO</name>
<keyword evidence="11" id="KW-1185">Reference proteome</keyword>
<evidence type="ECO:0000256" key="3">
    <source>
        <dbReference type="ARBA" id="ARBA00022525"/>
    </source>
</evidence>
<gene>
    <name evidence="10" type="ORF">HJG59_004914</name>
</gene>
<dbReference type="GO" id="GO:0030246">
    <property type="term" value="F:carbohydrate binding"/>
    <property type="evidence" value="ECO:0007669"/>
    <property type="project" value="UniProtKB-UniRule"/>
</dbReference>
<evidence type="ECO:0000256" key="2">
    <source>
        <dbReference type="ARBA" id="ARBA00010905"/>
    </source>
</evidence>
<dbReference type="AlphaFoldDB" id="A0A7J8HYV1"/>
<dbReference type="PROSITE" id="PS52031">
    <property type="entry name" value="GG_LECTIN"/>
    <property type="match status" value="1"/>
</dbReference>
<keyword evidence="3" id="KW-0964">Secreted</keyword>
<feature type="transmembrane region" description="Helical" evidence="8">
    <location>
        <begin position="23"/>
        <end position="44"/>
    </location>
</feature>
<evidence type="ECO:0000256" key="8">
    <source>
        <dbReference type="SAM" id="Phobius"/>
    </source>
</evidence>
<feature type="domain" description="ILEI/PANDER" evidence="9">
    <location>
        <begin position="119"/>
        <end position="207"/>
    </location>
</feature>
<evidence type="ECO:0000313" key="11">
    <source>
        <dbReference type="Proteomes" id="UP000550707"/>
    </source>
</evidence>
<reference evidence="10 11" key="1">
    <citation type="journal article" date="2020" name="Nature">
        <title>Six reference-quality genomes reveal evolution of bat adaptations.</title>
        <authorList>
            <person name="Jebb D."/>
            <person name="Huang Z."/>
            <person name="Pippel M."/>
            <person name="Hughes G.M."/>
            <person name="Lavrichenko K."/>
            <person name="Devanna P."/>
            <person name="Winkler S."/>
            <person name="Jermiin L.S."/>
            <person name="Skirmuntt E.C."/>
            <person name="Katzourakis A."/>
            <person name="Burkitt-Gray L."/>
            <person name="Ray D.A."/>
            <person name="Sullivan K.A.M."/>
            <person name="Roscito J.G."/>
            <person name="Kirilenko B.M."/>
            <person name="Davalos L.M."/>
            <person name="Corthals A.P."/>
            <person name="Power M.L."/>
            <person name="Jones G."/>
            <person name="Ransome R.D."/>
            <person name="Dechmann D.K.N."/>
            <person name="Locatelli A.G."/>
            <person name="Puechmaille S.J."/>
            <person name="Fedrigo O."/>
            <person name="Jarvis E.D."/>
            <person name="Hiller M."/>
            <person name="Vernes S.C."/>
            <person name="Myers E.W."/>
            <person name="Teeling E.C."/>
        </authorList>
    </citation>
    <scope>NUCLEOTIDE SEQUENCE [LARGE SCALE GENOMIC DNA]</scope>
    <source>
        <strain evidence="10">MMolMol1</strain>
        <tissue evidence="10">Muscle</tissue>
    </source>
</reference>
<dbReference type="InterPro" id="IPR039220">
    <property type="entry name" value="FAM3"/>
</dbReference>
<organism evidence="10 11">
    <name type="scientific">Molossus molossus</name>
    <name type="common">Pallas' mastiff bat</name>
    <name type="synonym">Vespertilio molossus</name>
    <dbReference type="NCBI Taxonomy" id="27622"/>
    <lineage>
        <taxon>Eukaryota</taxon>
        <taxon>Metazoa</taxon>
        <taxon>Chordata</taxon>
        <taxon>Craniata</taxon>
        <taxon>Vertebrata</taxon>
        <taxon>Euteleostomi</taxon>
        <taxon>Mammalia</taxon>
        <taxon>Eutheria</taxon>
        <taxon>Laurasiatheria</taxon>
        <taxon>Chiroptera</taxon>
        <taxon>Yangochiroptera</taxon>
        <taxon>Molossidae</taxon>
        <taxon>Molossus</taxon>
    </lineage>
</organism>